<keyword evidence="2" id="KW-1185">Reference proteome</keyword>
<accession>A0ACC2U2M0</accession>
<evidence type="ECO:0000313" key="1">
    <source>
        <dbReference type="EMBL" id="KAJ9081006.1"/>
    </source>
</evidence>
<sequence>MELFAGVGRAGKTWVVGFWSGLGHGRFPLPCTFFANLIGAGRPIAKSLARPDVLAGRARVDEAFLSGELIEGWL</sequence>
<dbReference type="Proteomes" id="UP001165960">
    <property type="component" value="Unassembled WGS sequence"/>
</dbReference>
<comment type="caution">
    <text evidence="1">The sequence shown here is derived from an EMBL/GenBank/DDBJ whole genome shotgun (WGS) entry which is preliminary data.</text>
</comment>
<name>A0ACC2U2M0_9FUNG</name>
<protein>
    <submittedName>
        <fullName evidence="1">Uncharacterized protein</fullName>
    </submittedName>
</protein>
<dbReference type="EMBL" id="QTSX02001504">
    <property type="protein sequence ID" value="KAJ9081006.1"/>
    <property type="molecule type" value="Genomic_DNA"/>
</dbReference>
<gene>
    <name evidence="1" type="ORF">DSO57_1018937</name>
</gene>
<organism evidence="1 2">
    <name type="scientific">Entomophthora muscae</name>
    <dbReference type="NCBI Taxonomy" id="34485"/>
    <lineage>
        <taxon>Eukaryota</taxon>
        <taxon>Fungi</taxon>
        <taxon>Fungi incertae sedis</taxon>
        <taxon>Zoopagomycota</taxon>
        <taxon>Entomophthoromycotina</taxon>
        <taxon>Entomophthoromycetes</taxon>
        <taxon>Entomophthorales</taxon>
        <taxon>Entomophthoraceae</taxon>
        <taxon>Entomophthora</taxon>
    </lineage>
</organism>
<evidence type="ECO:0000313" key="2">
    <source>
        <dbReference type="Proteomes" id="UP001165960"/>
    </source>
</evidence>
<proteinExistence type="predicted"/>
<reference evidence="1" key="1">
    <citation type="submission" date="2022-04" db="EMBL/GenBank/DDBJ databases">
        <title>Genome of the entomopathogenic fungus Entomophthora muscae.</title>
        <authorList>
            <person name="Elya C."/>
            <person name="Lovett B.R."/>
            <person name="Lee E."/>
            <person name="Macias A.M."/>
            <person name="Hajek A.E."/>
            <person name="De Bivort B.L."/>
            <person name="Kasson M.T."/>
            <person name="De Fine Licht H.H."/>
            <person name="Stajich J.E."/>
        </authorList>
    </citation>
    <scope>NUCLEOTIDE SEQUENCE</scope>
    <source>
        <strain evidence="1">Berkeley</strain>
    </source>
</reference>